<evidence type="ECO:0000259" key="8">
    <source>
        <dbReference type="PROSITE" id="PS51007"/>
    </source>
</evidence>
<proteinExistence type="predicted"/>
<dbReference type="GO" id="GO:0005506">
    <property type="term" value="F:iron ion binding"/>
    <property type="evidence" value="ECO:0007669"/>
    <property type="project" value="InterPro"/>
</dbReference>
<sequence length="149" mass="15099">MAQKQFSSRTILVITIVIAVLLMVVIWPLSMIGKGSAQSASDADAIYARILPVAKLAYQKPAATAAAGEPRSGEAVYKAVCMACHASGAAGAPKAGDKEAWAPRIATGTDALVASATNGKGAMPPKGGAADLTDDEIKAAVEHLLGLVK</sequence>
<keyword evidence="3 6" id="KW-0479">Metal-binding</keyword>
<organism evidence="9 10">
    <name type="scientific">Candidatus Accumulibacter appositus</name>
    <dbReference type="NCBI Taxonomy" id="1454003"/>
    <lineage>
        <taxon>Bacteria</taxon>
        <taxon>Pseudomonadati</taxon>
        <taxon>Pseudomonadota</taxon>
        <taxon>Betaproteobacteria</taxon>
        <taxon>Candidatus Accumulibacter</taxon>
    </lineage>
</organism>
<feature type="domain" description="Cytochrome c" evidence="8">
    <location>
        <begin position="68"/>
        <end position="148"/>
    </location>
</feature>
<dbReference type="Proteomes" id="UP000021816">
    <property type="component" value="Unassembled WGS sequence"/>
</dbReference>
<name>A0A011QJD6_9PROT</name>
<dbReference type="GO" id="GO:0020037">
    <property type="term" value="F:heme binding"/>
    <property type="evidence" value="ECO:0007669"/>
    <property type="project" value="InterPro"/>
</dbReference>
<evidence type="ECO:0000256" key="5">
    <source>
        <dbReference type="ARBA" id="ARBA00023004"/>
    </source>
</evidence>
<protein>
    <submittedName>
        <fullName evidence="9">Cytochrome c555</fullName>
    </submittedName>
</protein>
<dbReference type="STRING" id="1454003.AW10_02585"/>
<evidence type="ECO:0000313" key="10">
    <source>
        <dbReference type="Proteomes" id="UP000021816"/>
    </source>
</evidence>
<keyword evidence="7" id="KW-0812">Transmembrane</keyword>
<dbReference type="InterPro" id="IPR009056">
    <property type="entry name" value="Cyt_c-like_dom"/>
</dbReference>
<dbReference type="PANTHER" id="PTHR40942:SF4">
    <property type="entry name" value="CYTOCHROME C5"/>
    <property type="match status" value="1"/>
</dbReference>
<dbReference type="PRINTS" id="PR00607">
    <property type="entry name" value="CYTCHROMECIE"/>
</dbReference>
<dbReference type="Gene3D" id="1.10.760.10">
    <property type="entry name" value="Cytochrome c-like domain"/>
    <property type="match status" value="1"/>
</dbReference>
<dbReference type="PATRIC" id="fig|1454003.3.peg.2639"/>
<keyword evidence="7" id="KW-0472">Membrane</keyword>
<dbReference type="PROSITE" id="PS51007">
    <property type="entry name" value="CYTC"/>
    <property type="match status" value="1"/>
</dbReference>
<keyword evidence="4" id="KW-0249">Electron transport</keyword>
<evidence type="ECO:0000313" key="9">
    <source>
        <dbReference type="EMBL" id="EXI78944.1"/>
    </source>
</evidence>
<dbReference type="SUPFAM" id="SSF46626">
    <property type="entry name" value="Cytochrome c"/>
    <property type="match status" value="1"/>
</dbReference>
<evidence type="ECO:0000256" key="3">
    <source>
        <dbReference type="ARBA" id="ARBA00022723"/>
    </source>
</evidence>
<dbReference type="GO" id="GO:0009055">
    <property type="term" value="F:electron transfer activity"/>
    <property type="evidence" value="ECO:0007669"/>
    <property type="project" value="InterPro"/>
</dbReference>
<evidence type="ECO:0000256" key="2">
    <source>
        <dbReference type="ARBA" id="ARBA00022617"/>
    </source>
</evidence>
<keyword evidence="7" id="KW-1133">Transmembrane helix</keyword>
<evidence type="ECO:0000256" key="4">
    <source>
        <dbReference type="ARBA" id="ARBA00022982"/>
    </source>
</evidence>
<evidence type="ECO:0000256" key="7">
    <source>
        <dbReference type="SAM" id="Phobius"/>
    </source>
</evidence>
<dbReference type="InterPro" id="IPR036909">
    <property type="entry name" value="Cyt_c-like_dom_sf"/>
</dbReference>
<dbReference type="Pfam" id="PF13442">
    <property type="entry name" value="Cytochrome_CBB3"/>
    <property type="match status" value="1"/>
</dbReference>
<keyword evidence="2 6" id="KW-0349">Heme</keyword>
<comment type="caution">
    <text evidence="9">The sequence shown here is derived from an EMBL/GenBank/DDBJ whole genome shotgun (WGS) entry which is preliminary data.</text>
</comment>
<reference evidence="9 10" key="1">
    <citation type="submission" date="2014-02" db="EMBL/GenBank/DDBJ databases">
        <title>Expanding our view of genomic diversity in Candidatus Accumulibacter clades.</title>
        <authorList>
            <person name="Skennerton C.T."/>
            <person name="Barr J.J."/>
            <person name="Slater F.R."/>
            <person name="Bond P.L."/>
            <person name="Tyson G.W."/>
        </authorList>
    </citation>
    <scope>NUCLEOTIDE SEQUENCE [LARGE SCALE GENOMIC DNA]</scope>
    <source>
        <strain evidence="10">BA-92</strain>
    </source>
</reference>
<dbReference type="PANTHER" id="PTHR40942">
    <property type="match status" value="1"/>
</dbReference>
<gene>
    <name evidence="9" type="ORF">AW10_02585</name>
</gene>
<dbReference type="EMBL" id="JEMX01000061">
    <property type="protein sequence ID" value="EXI78944.1"/>
    <property type="molecule type" value="Genomic_DNA"/>
</dbReference>
<dbReference type="AlphaFoldDB" id="A0A011QJD6"/>
<dbReference type="InterPro" id="IPR002323">
    <property type="entry name" value="Cyt_CIE"/>
</dbReference>
<keyword evidence="1" id="KW-0813">Transport</keyword>
<accession>A0A011QJD6</accession>
<feature type="transmembrane region" description="Helical" evidence="7">
    <location>
        <begin position="12"/>
        <end position="30"/>
    </location>
</feature>
<evidence type="ECO:0000256" key="1">
    <source>
        <dbReference type="ARBA" id="ARBA00022448"/>
    </source>
</evidence>
<keyword evidence="5 6" id="KW-0408">Iron</keyword>
<evidence type="ECO:0000256" key="6">
    <source>
        <dbReference type="PROSITE-ProRule" id="PRU00433"/>
    </source>
</evidence>